<sequence>MVKATGEVTEYKFQSFTEVEEGNESVKLFEFKPLLTAAQTIEKSEFQRVIKTEREFAKNSQFKVNPIVEQFRGLRDQEDREYEHRVEEEVKRRVAEIQDEAFKAGFDEGVNQGREEIFDQMRSAVDEKLEDFSQMVTAVLKTQEEILFNQKTEMYQLLRNLSKWIVLRELQDDGKYIERLLERLLLEMQARHNLLIQVNADDFASMPDVLNHVQGRLGEMKNVRVEIDSSVTTRGIVVESENGIINATMEEQFKSLDKLFEDVLAKV</sequence>
<evidence type="ECO:0000313" key="9">
    <source>
        <dbReference type="EMBL" id="AUN96981.1"/>
    </source>
</evidence>
<dbReference type="Proteomes" id="UP000235584">
    <property type="component" value="Chromosome"/>
</dbReference>
<dbReference type="GO" id="GO:0044781">
    <property type="term" value="P:bacterial-type flagellum organization"/>
    <property type="evidence" value="ECO:0007669"/>
    <property type="project" value="UniProtKB-KW"/>
</dbReference>
<dbReference type="GO" id="GO:0015031">
    <property type="term" value="P:protein transport"/>
    <property type="evidence" value="ECO:0007669"/>
    <property type="project" value="UniProtKB-KW"/>
</dbReference>
<dbReference type="AlphaFoldDB" id="A0A2K9NN77"/>
<keyword evidence="5" id="KW-1005">Bacterial flagellum biogenesis</keyword>
<dbReference type="InterPro" id="IPR051472">
    <property type="entry name" value="T3SS_Stator/FliH"/>
</dbReference>
<keyword evidence="4" id="KW-0813">Transport</keyword>
<evidence type="ECO:0000256" key="2">
    <source>
        <dbReference type="ARBA" id="ARBA00006602"/>
    </source>
</evidence>
<evidence type="ECO:0000256" key="6">
    <source>
        <dbReference type="ARBA" id="ARBA00022927"/>
    </source>
</evidence>
<comment type="similarity">
    <text evidence="2">Belongs to the FliH family.</text>
</comment>
<evidence type="ECO:0000256" key="1">
    <source>
        <dbReference type="ARBA" id="ARBA00003041"/>
    </source>
</evidence>
<dbReference type="PANTHER" id="PTHR34982">
    <property type="entry name" value="YOP PROTEINS TRANSLOCATION PROTEIN L"/>
    <property type="match status" value="1"/>
</dbReference>
<evidence type="ECO:0000259" key="8">
    <source>
        <dbReference type="Pfam" id="PF02108"/>
    </source>
</evidence>
<keyword evidence="7" id="KW-1006">Bacterial flagellum protein export</keyword>
<evidence type="ECO:0000256" key="3">
    <source>
        <dbReference type="ARBA" id="ARBA00016507"/>
    </source>
</evidence>
<dbReference type="InterPro" id="IPR018035">
    <property type="entry name" value="Flagellar_FliH/T3SS_HrpE"/>
</dbReference>
<evidence type="ECO:0000256" key="4">
    <source>
        <dbReference type="ARBA" id="ARBA00022448"/>
    </source>
</evidence>
<gene>
    <name evidence="9" type="ORF">C0V70_02445</name>
</gene>
<evidence type="ECO:0000256" key="5">
    <source>
        <dbReference type="ARBA" id="ARBA00022795"/>
    </source>
</evidence>
<name>A0A2K9NN77_BACTC</name>
<evidence type="ECO:0000256" key="7">
    <source>
        <dbReference type="ARBA" id="ARBA00023225"/>
    </source>
</evidence>
<evidence type="ECO:0000313" key="10">
    <source>
        <dbReference type="Proteomes" id="UP000235584"/>
    </source>
</evidence>
<keyword evidence="10" id="KW-1185">Reference proteome</keyword>
<comment type="function">
    <text evidence="1">Needed for flagellar regrowth and assembly.</text>
</comment>
<dbReference type="PANTHER" id="PTHR34982:SF1">
    <property type="entry name" value="FLAGELLAR ASSEMBLY PROTEIN FLIH"/>
    <property type="match status" value="1"/>
</dbReference>
<protein>
    <recommendedName>
        <fullName evidence="3">Flagellar assembly protein FliH</fullName>
    </recommendedName>
</protein>
<dbReference type="OrthoDB" id="5291798at2"/>
<dbReference type="KEGG" id="bsto:C0V70_02445"/>
<dbReference type="RefSeq" id="WP_102242276.1">
    <property type="nucleotide sequence ID" value="NZ_CP025704.1"/>
</dbReference>
<keyword evidence="6" id="KW-0653">Protein transport</keyword>
<reference evidence="9 10" key="1">
    <citation type="submission" date="2018-01" db="EMBL/GenBank/DDBJ databases">
        <title>Complete genome sequence of Bacteriovorax stolpii DSM12778.</title>
        <authorList>
            <person name="Tang B."/>
            <person name="Chang J."/>
        </authorList>
    </citation>
    <scope>NUCLEOTIDE SEQUENCE [LARGE SCALE GENOMIC DNA]</scope>
    <source>
        <strain evidence="9 10">DSM 12778</strain>
    </source>
</reference>
<dbReference type="GO" id="GO:0005829">
    <property type="term" value="C:cytosol"/>
    <property type="evidence" value="ECO:0007669"/>
    <property type="project" value="TreeGrafter"/>
</dbReference>
<proteinExistence type="inferred from homology"/>
<feature type="domain" description="Flagellar assembly protein FliH/Type III secretion system HrpE" evidence="8">
    <location>
        <begin position="128"/>
        <end position="255"/>
    </location>
</feature>
<dbReference type="Pfam" id="PF02108">
    <property type="entry name" value="FliH"/>
    <property type="match status" value="1"/>
</dbReference>
<dbReference type="EMBL" id="CP025704">
    <property type="protein sequence ID" value="AUN96981.1"/>
    <property type="molecule type" value="Genomic_DNA"/>
</dbReference>
<accession>A0A2K9NN77</accession>
<organism evidence="9 10">
    <name type="scientific">Bacteriovorax stolpii</name>
    <name type="common">Bdellovibrio stolpii</name>
    <dbReference type="NCBI Taxonomy" id="960"/>
    <lineage>
        <taxon>Bacteria</taxon>
        <taxon>Pseudomonadati</taxon>
        <taxon>Bdellovibrionota</taxon>
        <taxon>Bacteriovoracia</taxon>
        <taxon>Bacteriovoracales</taxon>
        <taxon>Bacteriovoracaceae</taxon>
        <taxon>Bacteriovorax</taxon>
    </lineage>
</organism>